<organism evidence="1 2">
    <name type="scientific">Halalkalibacter alkaliphilus</name>
    <dbReference type="NCBI Taxonomy" id="2917993"/>
    <lineage>
        <taxon>Bacteria</taxon>
        <taxon>Bacillati</taxon>
        <taxon>Bacillota</taxon>
        <taxon>Bacilli</taxon>
        <taxon>Bacillales</taxon>
        <taxon>Bacillaceae</taxon>
        <taxon>Halalkalibacter</taxon>
    </lineage>
</organism>
<reference evidence="1" key="1">
    <citation type="submission" date="2022-02" db="EMBL/GenBank/DDBJ databases">
        <title>Halalkalibacter sp. nov. isolated from Lonar Lake, India.</title>
        <authorList>
            <person name="Joshi A."/>
            <person name="Thite S."/>
            <person name="Lodha T."/>
        </authorList>
    </citation>
    <scope>NUCLEOTIDE SEQUENCE</scope>
    <source>
        <strain evidence="1">MEB205</strain>
    </source>
</reference>
<dbReference type="Proteomes" id="UP001139150">
    <property type="component" value="Unassembled WGS sequence"/>
</dbReference>
<gene>
    <name evidence="1" type="ORF">MF646_15750</name>
</gene>
<comment type="caution">
    <text evidence="1">The sequence shown here is derived from an EMBL/GenBank/DDBJ whole genome shotgun (WGS) entry which is preliminary data.</text>
</comment>
<evidence type="ECO:0000313" key="1">
    <source>
        <dbReference type="EMBL" id="MCL7748582.1"/>
    </source>
</evidence>
<dbReference type="AlphaFoldDB" id="A0A9X2I5Y0"/>
<dbReference type="Gene3D" id="3.30.70.100">
    <property type="match status" value="1"/>
</dbReference>
<dbReference type="InterPro" id="IPR011008">
    <property type="entry name" value="Dimeric_a/b-barrel"/>
</dbReference>
<dbReference type="SUPFAM" id="SSF54909">
    <property type="entry name" value="Dimeric alpha+beta barrel"/>
    <property type="match status" value="1"/>
</dbReference>
<dbReference type="EMBL" id="JAKRYL010000017">
    <property type="protein sequence ID" value="MCL7748582.1"/>
    <property type="molecule type" value="Genomic_DNA"/>
</dbReference>
<proteinExistence type="predicted"/>
<dbReference type="RefSeq" id="WP_250097471.1">
    <property type="nucleotide sequence ID" value="NZ_JAKRYL010000017.1"/>
</dbReference>
<evidence type="ECO:0000313" key="2">
    <source>
        <dbReference type="Proteomes" id="UP001139150"/>
    </source>
</evidence>
<sequence length="116" mass="13395">MFVQVVTIRCQKGLEEQLLNNGKKNLISYYQYAGCVEVDFLEPNTGHPPFTYELISIWENEETLNTMKNSLSYRELLNSITPIVYLLTEVVYSKNQSKYEDANVSFIEVSTTRNAI</sequence>
<protein>
    <recommendedName>
        <fullName evidence="3">ABM domain-containing protein</fullName>
    </recommendedName>
</protein>
<name>A0A9X2I5Y0_9BACI</name>
<evidence type="ECO:0008006" key="3">
    <source>
        <dbReference type="Google" id="ProtNLM"/>
    </source>
</evidence>
<keyword evidence="2" id="KW-1185">Reference proteome</keyword>
<accession>A0A9X2I5Y0</accession>